<evidence type="ECO:0000256" key="4">
    <source>
        <dbReference type="ARBA" id="ARBA00022448"/>
    </source>
</evidence>
<proteinExistence type="inferred from homology"/>
<evidence type="ECO:0000313" key="15">
    <source>
        <dbReference type="Proteomes" id="UP001381693"/>
    </source>
</evidence>
<dbReference type="GO" id="GO:0005802">
    <property type="term" value="C:trans-Golgi network"/>
    <property type="evidence" value="ECO:0007669"/>
    <property type="project" value="InterPro"/>
</dbReference>
<feature type="domain" description="GAT" evidence="13">
    <location>
        <begin position="168"/>
        <end position="295"/>
    </location>
</feature>
<keyword evidence="7" id="KW-0653">Protein transport</keyword>
<gene>
    <name evidence="14" type="primary">GGA1</name>
    <name evidence="14" type="ORF">SK128_017858</name>
</gene>
<dbReference type="PROSITE" id="PS50180">
    <property type="entry name" value="GAE"/>
    <property type="match status" value="1"/>
</dbReference>
<dbReference type="InterPro" id="IPR002014">
    <property type="entry name" value="VHS_dom"/>
</dbReference>
<evidence type="ECO:0000259" key="13">
    <source>
        <dbReference type="PROSITE" id="PS50909"/>
    </source>
</evidence>
<dbReference type="PROSITE" id="PS50179">
    <property type="entry name" value="VHS"/>
    <property type="match status" value="1"/>
</dbReference>
<evidence type="ECO:0000256" key="9">
    <source>
        <dbReference type="ARBA" id="ARBA00023136"/>
    </source>
</evidence>
<dbReference type="CDD" id="cd14234">
    <property type="entry name" value="GAT_GGA_meta"/>
    <property type="match status" value="1"/>
</dbReference>
<dbReference type="EMBL" id="JAXCGZ010020827">
    <property type="protein sequence ID" value="KAK7065287.1"/>
    <property type="molecule type" value="Genomic_DNA"/>
</dbReference>
<dbReference type="SUPFAM" id="SSF89009">
    <property type="entry name" value="GAT-like domain"/>
    <property type="match status" value="1"/>
</dbReference>
<dbReference type="GO" id="GO:0006886">
    <property type="term" value="P:intracellular protein transport"/>
    <property type="evidence" value="ECO:0007669"/>
    <property type="project" value="InterPro"/>
</dbReference>
<evidence type="ECO:0000256" key="3">
    <source>
        <dbReference type="ARBA" id="ARBA00008099"/>
    </source>
</evidence>
<feature type="domain" description="GAE" evidence="12">
    <location>
        <begin position="619"/>
        <end position="738"/>
    </location>
</feature>
<dbReference type="InterPro" id="IPR008153">
    <property type="entry name" value="GAE_dom"/>
</dbReference>
<dbReference type="Pfam" id="PF18308">
    <property type="entry name" value="GGA_N-GAT"/>
    <property type="match status" value="1"/>
</dbReference>
<organism evidence="14 15">
    <name type="scientific">Halocaridina rubra</name>
    <name type="common">Hawaiian red shrimp</name>
    <dbReference type="NCBI Taxonomy" id="373956"/>
    <lineage>
        <taxon>Eukaryota</taxon>
        <taxon>Metazoa</taxon>
        <taxon>Ecdysozoa</taxon>
        <taxon>Arthropoda</taxon>
        <taxon>Crustacea</taxon>
        <taxon>Multicrustacea</taxon>
        <taxon>Malacostraca</taxon>
        <taxon>Eumalacostraca</taxon>
        <taxon>Eucarida</taxon>
        <taxon>Decapoda</taxon>
        <taxon>Pleocyemata</taxon>
        <taxon>Caridea</taxon>
        <taxon>Atyoidea</taxon>
        <taxon>Atyidae</taxon>
        <taxon>Halocaridina</taxon>
    </lineage>
</organism>
<dbReference type="Pfam" id="PF00790">
    <property type="entry name" value="VHS"/>
    <property type="match status" value="1"/>
</dbReference>
<dbReference type="InterPro" id="IPR008152">
    <property type="entry name" value="Clathrin_a/b/g-adaptin_app_Ig"/>
</dbReference>
<evidence type="ECO:0000256" key="10">
    <source>
        <dbReference type="SAM" id="MobiDB-lite"/>
    </source>
</evidence>
<dbReference type="CDD" id="cd03567">
    <property type="entry name" value="VHS_GGA_metazoan"/>
    <property type="match status" value="1"/>
</dbReference>
<dbReference type="GO" id="GO:0031901">
    <property type="term" value="C:early endosome membrane"/>
    <property type="evidence" value="ECO:0007669"/>
    <property type="project" value="UniProtKB-SubCell"/>
</dbReference>
<keyword evidence="4" id="KW-0813">Transport</keyword>
<evidence type="ECO:0000259" key="11">
    <source>
        <dbReference type="PROSITE" id="PS50179"/>
    </source>
</evidence>
<keyword evidence="9" id="KW-0472">Membrane</keyword>
<comment type="caution">
    <text evidence="14">The sequence shown here is derived from an EMBL/GenBank/DDBJ whole genome shotgun (WGS) entry which is preliminary data.</text>
</comment>
<keyword evidence="8" id="KW-0333">Golgi apparatus</keyword>
<dbReference type="InterPro" id="IPR013041">
    <property type="entry name" value="Clathrin_app_Ig-like_sf"/>
</dbReference>
<dbReference type="Gene3D" id="1.20.5.170">
    <property type="match status" value="1"/>
</dbReference>
<dbReference type="Pfam" id="PF03127">
    <property type="entry name" value="GAT"/>
    <property type="match status" value="1"/>
</dbReference>
<evidence type="ECO:0000313" key="14">
    <source>
        <dbReference type="EMBL" id="KAK7065287.1"/>
    </source>
</evidence>
<dbReference type="GO" id="GO:0043130">
    <property type="term" value="F:ubiquitin binding"/>
    <property type="evidence" value="ECO:0007669"/>
    <property type="project" value="InterPro"/>
</dbReference>
<feature type="region of interest" description="Disordered" evidence="10">
    <location>
        <begin position="354"/>
        <end position="387"/>
    </location>
</feature>
<dbReference type="SMART" id="SM00809">
    <property type="entry name" value="Alpha_adaptinC2"/>
    <property type="match status" value="1"/>
</dbReference>
<dbReference type="GO" id="GO:0031267">
    <property type="term" value="F:small GTPase binding"/>
    <property type="evidence" value="ECO:0007669"/>
    <property type="project" value="InterPro"/>
</dbReference>
<evidence type="ECO:0000256" key="2">
    <source>
        <dbReference type="ARBA" id="ARBA00004220"/>
    </source>
</evidence>
<evidence type="ECO:0000256" key="1">
    <source>
        <dbReference type="ARBA" id="ARBA00004150"/>
    </source>
</evidence>
<name>A0AAN9A0H7_HALRR</name>
<dbReference type="InterPro" id="IPR041198">
    <property type="entry name" value="GGA_N-GAT"/>
</dbReference>
<dbReference type="SUPFAM" id="SSF49348">
    <property type="entry name" value="Clathrin adaptor appendage domain"/>
    <property type="match status" value="1"/>
</dbReference>
<dbReference type="PANTHER" id="PTHR45905:SF1">
    <property type="entry name" value="GOLGI-LOCALIZED, GAMMA-ADAPTIN EAR CONTAINING, ARF BINDING PROTEIN"/>
    <property type="match status" value="1"/>
</dbReference>
<dbReference type="SUPFAM" id="SSF48464">
    <property type="entry name" value="ENTH/VHS domain"/>
    <property type="match status" value="1"/>
</dbReference>
<evidence type="ECO:0000256" key="7">
    <source>
        <dbReference type="ARBA" id="ARBA00022927"/>
    </source>
</evidence>
<comment type="subcellular location">
    <subcellularLocation>
        <location evidence="2">Early endosome membrane</location>
        <topology evidence="2">Peripheral membrane protein</topology>
    </subcellularLocation>
    <subcellularLocation>
        <location evidence="1">Golgi apparatus</location>
        <location evidence="1">trans-Golgi network membrane</location>
        <topology evidence="1">Peripheral membrane protein</topology>
    </subcellularLocation>
</comment>
<dbReference type="InterPro" id="IPR008942">
    <property type="entry name" value="ENTH_VHS"/>
</dbReference>
<keyword evidence="5" id="KW-0967">Endosome</keyword>
<dbReference type="PANTHER" id="PTHR45905">
    <property type="entry name" value="GOLGI-LOCALIZED, GAMMA-ADAPTIN EAR CONTAINING, ARF BINDING PROTEIN"/>
    <property type="match status" value="1"/>
</dbReference>
<comment type="similarity">
    <text evidence="3">Belongs to the GGA protein family.</text>
</comment>
<dbReference type="InterPro" id="IPR027422">
    <property type="entry name" value="GGA1-3"/>
</dbReference>
<protein>
    <submittedName>
        <fullName evidence="14">ARF-binding protein</fullName>
    </submittedName>
</protein>
<feature type="compositionally biased region" description="Basic and acidic residues" evidence="10">
    <location>
        <begin position="375"/>
        <end position="385"/>
    </location>
</feature>
<sequence>MATAAPTLEALIQKSTNPLNVEDDPNAIQAVCHAVSADPGSIQTAVRLIAHKIQSPQEREALQALSVLQACVNNCGPSFHSEIGKFRFLNEMIKLVSPKYLGNHTHVLVKTKVVELLYTWTIDLKEEPKILEAYNMLKTQGVIKDDPAYMGVPSVPEPRKSQNAVFEDEEKSRLLQRLLKSKNPEDLHKANALIKSMVKEDERRMERTSRRIVEVETALNNVRVLDEMLSRHQEAPAGQADLDLMSELNSSCSTLRSNLYRLVSDMDDREEGIGDLLKANDELSRVMGRYKLIVEGTKVEGVNSVHPPEDKVPVTSERLKDGEILLDLSTPEDAPSSQGTNELVNKDLEDIGLGELTIDPNLPPSTPSSVATASRPERTTSKEEAGPSLLDDLQDIFPSSAPAAPPVGGLGVGSGLHAAMVPTLIPQTVSSTPGHRTESESDHRVDPLDDLAALGSSLIKQNLPANVPVQIQFKPHEKITLNQMKEQHLQANAIANVTAQLPVKSVTPVLSASSLVGTSSSLTPGLDNFENSKEESNPATEGSLDLLSGDINIGLSNDLRDSTLLGSSDESILDEKSSAPAIDVKVKETNKSKATKNPQFMEVKPMTDLKVSLDSIKPGKQTPVTILESNDISMTLHFTENQPRDDVCVVVVSTVSRCTLPLSNYVLQAVVPKGCKVRLQPPSLTEFAAFSPFLPPPAVTQIMLIANPNKINVSLKVMLSYSMDEDPVTEMGEIASLPL</sequence>
<dbReference type="Gene3D" id="1.20.58.160">
    <property type="match status" value="1"/>
</dbReference>
<evidence type="ECO:0000259" key="12">
    <source>
        <dbReference type="PROSITE" id="PS50180"/>
    </source>
</evidence>
<dbReference type="InterPro" id="IPR038425">
    <property type="entry name" value="GAT_sf"/>
</dbReference>
<dbReference type="GO" id="GO:0006893">
    <property type="term" value="P:Golgi to plasma membrane transport"/>
    <property type="evidence" value="ECO:0007669"/>
    <property type="project" value="TreeGrafter"/>
</dbReference>
<evidence type="ECO:0000256" key="5">
    <source>
        <dbReference type="ARBA" id="ARBA00022753"/>
    </source>
</evidence>
<dbReference type="PROSITE" id="PS50909">
    <property type="entry name" value="GAT"/>
    <property type="match status" value="1"/>
</dbReference>
<evidence type="ECO:0000256" key="6">
    <source>
        <dbReference type="ARBA" id="ARBA00022843"/>
    </source>
</evidence>
<evidence type="ECO:0000256" key="8">
    <source>
        <dbReference type="ARBA" id="ARBA00023034"/>
    </source>
</evidence>
<dbReference type="Pfam" id="PF02883">
    <property type="entry name" value="Alpha_adaptinC2"/>
    <property type="match status" value="1"/>
</dbReference>
<dbReference type="SMART" id="SM00288">
    <property type="entry name" value="VHS"/>
    <property type="match status" value="1"/>
</dbReference>
<dbReference type="GO" id="GO:0034394">
    <property type="term" value="P:protein localization to cell surface"/>
    <property type="evidence" value="ECO:0007669"/>
    <property type="project" value="TreeGrafter"/>
</dbReference>
<dbReference type="Gene3D" id="1.25.40.90">
    <property type="match status" value="1"/>
</dbReference>
<reference evidence="14 15" key="1">
    <citation type="submission" date="2023-11" db="EMBL/GenBank/DDBJ databases">
        <title>Halocaridina rubra genome assembly.</title>
        <authorList>
            <person name="Smith C."/>
        </authorList>
    </citation>
    <scope>NUCLEOTIDE SEQUENCE [LARGE SCALE GENOMIC DNA]</scope>
    <source>
        <strain evidence="14">EP-1</strain>
        <tissue evidence="14">Whole</tissue>
    </source>
</reference>
<dbReference type="Gene3D" id="2.60.40.1230">
    <property type="match status" value="1"/>
</dbReference>
<keyword evidence="6" id="KW-0832">Ubl conjugation</keyword>
<feature type="region of interest" description="Disordered" evidence="10">
    <location>
        <begin position="520"/>
        <end position="543"/>
    </location>
</feature>
<dbReference type="AlphaFoldDB" id="A0AAN9A0H7"/>
<dbReference type="Proteomes" id="UP001381693">
    <property type="component" value="Unassembled WGS sequence"/>
</dbReference>
<dbReference type="GO" id="GO:0035091">
    <property type="term" value="F:phosphatidylinositol binding"/>
    <property type="evidence" value="ECO:0007669"/>
    <property type="project" value="InterPro"/>
</dbReference>
<keyword evidence="15" id="KW-1185">Reference proteome</keyword>
<accession>A0AAN9A0H7</accession>
<feature type="domain" description="VHS" evidence="11">
    <location>
        <begin position="15"/>
        <end position="145"/>
    </location>
</feature>
<dbReference type="InterPro" id="IPR004152">
    <property type="entry name" value="GAT_dom"/>
</dbReference>